<dbReference type="RefSeq" id="WP_014861423.1">
    <property type="nucleotide sequence ID" value="NC_018220.1"/>
</dbReference>
<dbReference type="EMBL" id="CP003734">
    <property type="protein sequence ID" value="AFO50388.1"/>
    <property type="molecule type" value="Genomic_DNA"/>
</dbReference>
<evidence type="ECO:0000313" key="3">
    <source>
        <dbReference type="EMBL" id="AFO50388.1"/>
    </source>
</evidence>
<accession>I7BF79</accession>
<dbReference type="HOGENOM" id="CLU_032708_1_0_6"/>
<dbReference type="KEGG" id="ppx:T1E_4559"/>
<feature type="domain" description="THIF-type NAD/FAD binding fold" evidence="1">
    <location>
        <begin position="303"/>
        <end position="493"/>
    </location>
</feature>
<dbReference type="Pfam" id="PF00899">
    <property type="entry name" value="ThiF"/>
    <property type="match status" value="1"/>
</dbReference>
<dbReference type="Gene3D" id="3.40.50.720">
    <property type="entry name" value="NAD(P)-binding Rossmann-like Domain"/>
    <property type="match status" value="1"/>
</dbReference>
<organism evidence="3 4">
    <name type="scientific">Pseudomonas putida (strain DOT-T1E)</name>
    <dbReference type="NCBI Taxonomy" id="1196325"/>
    <lineage>
        <taxon>Bacteria</taxon>
        <taxon>Pseudomonadati</taxon>
        <taxon>Pseudomonadota</taxon>
        <taxon>Gammaproteobacteria</taxon>
        <taxon>Pseudomonadales</taxon>
        <taxon>Pseudomonadaceae</taxon>
        <taxon>Pseudomonas</taxon>
    </lineage>
</organism>
<feature type="domain" description="Prokaryotic E2 family B" evidence="2">
    <location>
        <begin position="25"/>
        <end position="129"/>
    </location>
</feature>
<sequence>MGSQNEAVIEALETRGFRYVGRDAQRWLSFLGYLNTSEGEHDCELVVDPEFYELPRVRLLSVPDALLPIAPHIGGNGSICYLTKNTVVLDFFDPVGQTLRCVDEAQSVLGKVLRKEMVEDLTEEFFVHWYAGQCIFDVQKPILGEVPGFCLLGRTGERFPVISDDLRATSLKLDVMGFEAKRERIPAYIVKTQVEPRPSQKDWPPKTVADFLEWQRQLDGRCAKKVEQRLGEASRLTKRDALIIIKSPNMRYGIHVHFDQSVLPDEKLALARGTQRLYSYKISRLHVLRLDSEYIAQRNIPALQTLAGKSIAVVGCGTIGGYLIDALAKAGAGTGGGELTIVDNEVLGPQNLGRHRLGMGHLFLNKAFGMRLTLQFDNPSVAVRALDVDARRAHLGAVDLLIDATGDESLGHWLAARYANQVPMLSIWIEGPGVAVRGLMKQPGPSGCYRCLCNHQRAGGLPTVKGLMPALRAGHGCEGLYVPFPATVSLQAAALGAEMALAWVNKRESPSLRTKITDSGYELDTPDCDVLKAERCPACCK</sequence>
<name>I7BF79_PSEPT</name>
<dbReference type="Pfam" id="PF14461">
    <property type="entry name" value="Prok-E2_B"/>
    <property type="match status" value="1"/>
</dbReference>
<dbReference type="InterPro" id="IPR032701">
    <property type="entry name" value="Prok-E2_B_dom"/>
</dbReference>
<evidence type="ECO:0000259" key="1">
    <source>
        <dbReference type="Pfam" id="PF00899"/>
    </source>
</evidence>
<evidence type="ECO:0000313" key="4">
    <source>
        <dbReference type="Proteomes" id="UP000006503"/>
    </source>
</evidence>
<gene>
    <name evidence="3" type="ordered locus">T1E_4559</name>
</gene>
<dbReference type="InterPro" id="IPR035985">
    <property type="entry name" value="Ubiquitin-activating_enz"/>
</dbReference>
<reference evidence="4" key="1">
    <citation type="journal article" date="2013" name="Microb. Biotechnol.">
        <title>Metabolic potential of the organic-solvent tolerant Pseudomonas putida DOT-T1E deduced from its annotated genome.</title>
        <authorList>
            <person name="Udaondo Z."/>
            <person name="Molina L."/>
            <person name="Daniels C."/>
            <person name="Gomez M.J."/>
            <person name="Molina-Henares M.A."/>
            <person name="Matilla M.A."/>
            <person name="Roca A."/>
            <person name="Fernandez M."/>
            <person name="Duque E."/>
            <person name="Segura A."/>
            <person name="Ramos J.L."/>
        </authorList>
    </citation>
    <scope>NUCLEOTIDE SEQUENCE [LARGE SCALE GENOMIC DNA]</scope>
    <source>
        <strain evidence="4">DOT-T1E</strain>
    </source>
</reference>
<proteinExistence type="predicted"/>
<dbReference type="AlphaFoldDB" id="I7BF79"/>
<dbReference type="Proteomes" id="UP000006503">
    <property type="component" value="Chromosome"/>
</dbReference>
<dbReference type="GO" id="GO:0008641">
    <property type="term" value="F:ubiquitin-like modifier activating enzyme activity"/>
    <property type="evidence" value="ECO:0007669"/>
    <property type="project" value="InterPro"/>
</dbReference>
<protein>
    <submittedName>
        <fullName evidence="3">UBA/THIF-type NAD/FAD binding protein</fullName>
    </submittedName>
</protein>
<dbReference type="SUPFAM" id="SSF69572">
    <property type="entry name" value="Activating enzymes of the ubiquitin-like proteins"/>
    <property type="match status" value="1"/>
</dbReference>
<dbReference type="PATRIC" id="fig|1196325.3.peg.4513"/>
<evidence type="ECO:0000259" key="2">
    <source>
        <dbReference type="Pfam" id="PF14461"/>
    </source>
</evidence>
<dbReference type="InterPro" id="IPR000594">
    <property type="entry name" value="ThiF_NAD_FAD-bd"/>
</dbReference>